<feature type="domain" description="Histidine kinase" evidence="19">
    <location>
        <begin position="838"/>
        <end position="1059"/>
    </location>
</feature>
<dbReference type="CDD" id="cd17546">
    <property type="entry name" value="REC_hyHK_CKI1_RcsC-like"/>
    <property type="match status" value="1"/>
</dbReference>
<keyword evidence="5 17" id="KW-0597">Phosphoprotein</keyword>
<evidence type="ECO:0000259" key="21">
    <source>
        <dbReference type="PROSITE" id="PS50112"/>
    </source>
</evidence>
<dbReference type="Gene3D" id="3.30.450.40">
    <property type="match status" value="1"/>
</dbReference>
<comment type="catalytic activity">
    <reaction evidence="1">
        <text>ATP + protein L-histidine = ADP + protein N-phospho-L-histidine.</text>
        <dbReference type="EC" id="2.7.13.3"/>
    </reaction>
</comment>
<keyword evidence="7" id="KW-0812">Transmembrane</keyword>
<evidence type="ECO:0000259" key="23">
    <source>
        <dbReference type="PROSITE" id="PS50894"/>
    </source>
</evidence>
<keyword evidence="13" id="KW-0472">Membrane</keyword>
<keyword evidence="4" id="KW-1003">Cell membrane</keyword>
<dbReference type="SMART" id="SM00448">
    <property type="entry name" value="REC"/>
    <property type="match status" value="1"/>
</dbReference>
<dbReference type="Gene3D" id="3.30.565.10">
    <property type="entry name" value="Histidine kinase-like ATPase, C-terminal domain"/>
    <property type="match status" value="1"/>
</dbReference>
<feature type="modified residue" description="Phosphohistidine" evidence="16">
    <location>
        <position position="1278"/>
    </location>
</feature>
<evidence type="ECO:0000256" key="11">
    <source>
        <dbReference type="ARBA" id="ARBA00022989"/>
    </source>
</evidence>
<evidence type="ECO:0000256" key="2">
    <source>
        <dbReference type="ARBA" id="ARBA00004651"/>
    </source>
</evidence>
<evidence type="ECO:0000256" key="7">
    <source>
        <dbReference type="ARBA" id="ARBA00022692"/>
    </source>
</evidence>
<dbReference type="SMART" id="SM00387">
    <property type="entry name" value="HATPase_c"/>
    <property type="match status" value="1"/>
</dbReference>
<dbReference type="InterPro" id="IPR013655">
    <property type="entry name" value="PAS_fold_3"/>
</dbReference>
<dbReference type="NCBIfam" id="TIGR00229">
    <property type="entry name" value="sensory_box"/>
    <property type="match status" value="4"/>
</dbReference>
<dbReference type="PRINTS" id="PR00344">
    <property type="entry name" value="BCTRLSENSOR"/>
</dbReference>
<dbReference type="EC" id="2.7.13.3" evidence="3"/>
<evidence type="ECO:0000256" key="8">
    <source>
        <dbReference type="ARBA" id="ARBA00022741"/>
    </source>
</evidence>
<dbReference type="FunFam" id="1.10.287.130:FF:000002">
    <property type="entry name" value="Two-component osmosensing histidine kinase"/>
    <property type="match status" value="1"/>
</dbReference>
<dbReference type="PANTHER" id="PTHR45339:SF1">
    <property type="entry name" value="HYBRID SIGNAL TRANSDUCTION HISTIDINE KINASE J"/>
    <property type="match status" value="1"/>
</dbReference>
<dbReference type="PROSITE" id="PS50113">
    <property type="entry name" value="PAC"/>
    <property type="match status" value="4"/>
</dbReference>
<evidence type="ECO:0000256" key="17">
    <source>
        <dbReference type="PROSITE-ProRule" id="PRU00169"/>
    </source>
</evidence>
<dbReference type="SUPFAM" id="SSF55781">
    <property type="entry name" value="GAF domain-like"/>
    <property type="match status" value="1"/>
</dbReference>
<dbReference type="GO" id="GO:0006355">
    <property type="term" value="P:regulation of DNA-templated transcription"/>
    <property type="evidence" value="ECO:0007669"/>
    <property type="project" value="InterPro"/>
</dbReference>
<feature type="coiled-coil region" evidence="18">
    <location>
        <begin position="804"/>
        <end position="831"/>
    </location>
</feature>
<dbReference type="Gene3D" id="3.40.50.2300">
    <property type="match status" value="1"/>
</dbReference>
<keyword evidence="18" id="KW-0175">Coiled coil</keyword>
<feature type="modified residue" description="4-aspartylphosphate" evidence="17">
    <location>
        <position position="1134"/>
    </location>
</feature>
<dbReference type="InterPro" id="IPR008207">
    <property type="entry name" value="Sig_transdc_His_kin_Hpt_dom"/>
</dbReference>
<keyword evidence="9" id="KW-0418">Kinase</keyword>
<dbReference type="SUPFAM" id="SSF52172">
    <property type="entry name" value="CheY-like"/>
    <property type="match status" value="1"/>
</dbReference>
<dbReference type="InterPro" id="IPR036890">
    <property type="entry name" value="HATPase_C_sf"/>
</dbReference>
<dbReference type="EMBL" id="JBDKWZ010000013">
    <property type="protein sequence ID" value="MEN7550314.1"/>
    <property type="molecule type" value="Genomic_DNA"/>
</dbReference>
<dbReference type="InterPro" id="IPR011006">
    <property type="entry name" value="CheY-like_superfamily"/>
</dbReference>
<evidence type="ECO:0000256" key="3">
    <source>
        <dbReference type="ARBA" id="ARBA00012438"/>
    </source>
</evidence>
<evidence type="ECO:0000259" key="19">
    <source>
        <dbReference type="PROSITE" id="PS50109"/>
    </source>
</evidence>
<dbReference type="Pfam" id="PF02518">
    <property type="entry name" value="HATPase_c"/>
    <property type="match status" value="1"/>
</dbReference>
<dbReference type="CDD" id="cd16922">
    <property type="entry name" value="HATPase_EvgS-ArcB-TorS-like"/>
    <property type="match status" value="1"/>
</dbReference>
<keyword evidence="11" id="KW-1133">Transmembrane helix</keyword>
<gene>
    <name evidence="24" type="ORF">AAG747_20510</name>
</gene>
<dbReference type="PANTHER" id="PTHR45339">
    <property type="entry name" value="HYBRID SIGNAL TRANSDUCTION HISTIDINE KINASE J"/>
    <property type="match status" value="1"/>
</dbReference>
<dbReference type="SUPFAM" id="SSF55874">
    <property type="entry name" value="ATPase domain of HSP90 chaperone/DNA topoisomerase II/histidine kinase"/>
    <property type="match status" value="1"/>
</dbReference>
<dbReference type="SUPFAM" id="SSF55785">
    <property type="entry name" value="PYP-like sensor domain (PAS domain)"/>
    <property type="match status" value="5"/>
</dbReference>
<dbReference type="InterPro" id="IPR035965">
    <property type="entry name" value="PAS-like_dom_sf"/>
</dbReference>
<dbReference type="GO" id="GO:0005886">
    <property type="term" value="C:plasma membrane"/>
    <property type="evidence" value="ECO:0007669"/>
    <property type="project" value="UniProtKB-SubCell"/>
</dbReference>
<feature type="domain" description="PAC" evidence="22">
    <location>
        <begin position="644"/>
        <end position="696"/>
    </location>
</feature>
<dbReference type="InterPro" id="IPR003018">
    <property type="entry name" value="GAF"/>
</dbReference>
<evidence type="ECO:0000313" key="24">
    <source>
        <dbReference type="EMBL" id="MEN7550314.1"/>
    </source>
</evidence>
<dbReference type="InterPro" id="IPR001789">
    <property type="entry name" value="Sig_transdc_resp-reg_receiver"/>
</dbReference>
<dbReference type="GO" id="GO:0000155">
    <property type="term" value="F:phosphorelay sensor kinase activity"/>
    <property type="evidence" value="ECO:0007669"/>
    <property type="project" value="InterPro"/>
</dbReference>
<accession>A0AAW9SBJ6</accession>
<dbReference type="Proteomes" id="UP001403385">
    <property type="component" value="Unassembled WGS sequence"/>
</dbReference>
<evidence type="ECO:0000256" key="4">
    <source>
        <dbReference type="ARBA" id="ARBA00022475"/>
    </source>
</evidence>
<evidence type="ECO:0000256" key="5">
    <source>
        <dbReference type="ARBA" id="ARBA00022553"/>
    </source>
</evidence>
<organism evidence="24 25">
    <name type="scientific">Rapidithrix thailandica</name>
    <dbReference type="NCBI Taxonomy" id="413964"/>
    <lineage>
        <taxon>Bacteria</taxon>
        <taxon>Pseudomonadati</taxon>
        <taxon>Bacteroidota</taxon>
        <taxon>Cytophagia</taxon>
        <taxon>Cytophagales</taxon>
        <taxon>Flammeovirgaceae</taxon>
        <taxon>Rapidithrix</taxon>
    </lineage>
</organism>
<dbReference type="SMART" id="SM00388">
    <property type="entry name" value="HisKA"/>
    <property type="match status" value="1"/>
</dbReference>
<dbReference type="RefSeq" id="WP_346823096.1">
    <property type="nucleotide sequence ID" value="NZ_JBDKWZ010000013.1"/>
</dbReference>
<dbReference type="SMART" id="SM00086">
    <property type="entry name" value="PAC"/>
    <property type="match status" value="4"/>
</dbReference>
<dbReference type="InterPro" id="IPR001610">
    <property type="entry name" value="PAC"/>
</dbReference>
<dbReference type="SMART" id="SM00091">
    <property type="entry name" value="PAS"/>
    <property type="match status" value="5"/>
</dbReference>
<dbReference type="InterPro" id="IPR003661">
    <property type="entry name" value="HisK_dim/P_dom"/>
</dbReference>
<feature type="domain" description="PAS" evidence="21">
    <location>
        <begin position="284"/>
        <end position="326"/>
    </location>
</feature>
<evidence type="ECO:0000256" key="16">
    <source>
        <dbReference type="PROSITE-ProRule" id="PRU00110"/>
    </source>
</evidence>
<evidence type="ECO:0000256" key="10">
    <source>
        <dbReference type="ARBA" id="ARBA00022840"/>
    </source>
</evidence>
<dbReference type="InterPro" id="IPR036641">
    <property type="entry name" value="HPT_dom_sf"/>
</dbReference>
<keyword evidence="8" id="KW-0547">Nucleotide-binding</keyword>
<dbReference type="CDD" id="cd00082">
    <property type="entry name" value="HisKA"/>
    <property type="match status" value="1"/>
</dbReference>
<dbReference type="Pfam" id="PF13426">
    <property type="entry name" value="PAS_9"/>
    <property type="match status" value="2"/>
</dbReference>
<dbReference type="PROSITE" id="PS50894">
    <property type="entry name" value="HPT"/>
    <property type="match status" value="1"/>
</dbReference>
<dbReference type="Pfam" id="PF01627">
    <property type="entry name" value="Hpt"/>
    <property type="match status" value="1"/>
</dbReference>
<evidence type="ECO:0000256" key="9">
    <source>
        <dbReference type="ARBA" id="ARBA00022777"/>
    </source>
</evidence>
<evidence type="ECO:0000259" key="20">
    <source>
        <dbReference type="PROSITE" id="PS50110"/>
    </source>
</evidence>
<dbReference type="InterPro" id="IPR005467">
    <property type="entry name" value="His_kinase_dom"/>
</dbReference>
<evidence type="ECO:0000256" key="15">
    <source>
        <dbReference type="ARBA" id="ARBA00068150"/>
    </source>
</evidence>
<evidence type="ECO:0000256" key="14">
    <source>
        <dbReference type="ARBA" id="ARBA00064003"/>
    </source>
</evidence>
<dbReference type="SMART" id="SM00065">
    <property type="entry name" value="GAF"/>
    <property type="match status" value="1"/>
</dbReference>
<evidence type="ECO:0000256" key="6">
    <source>
        <dbReference type="ARBA" id="ARBA00022679"/>
    </source>
</evidence>
<dbReference type="PROSITE" id="PS50112">
    <property type="entry name" value="PAS"/>
    <property type="match status" value="3"/>
</dbReference>
<dbReference type="InterPro" id="IPR000700">
    <property type="entry name" value="PAS-assoc_C"/>
</dbReference>
<comment type="subunit">
    <text evidence="14">At low DSF concentrations, interacts with RpfF.</text>
</comment>
<dbReference type="Gene3D" id="1.10.287.130">
    <property type="match status" value="1"/>
</dbReference>
<feature type="domain" description="PAS" evidence="21">
    <location>
        <begin position="697"/>
        <end position="742"/>
    </location>
</feature>
<feature type="domain" description="PAC" evidence="22">
    <location>
        <begin position="103"/>
        <end position="155"/>
    </location>
</feature>
<dbReference type="InterPro" id="IPR029016">
    <property type="entry name" value="GAF-like_dom_sf"/>
</dbReference>
<dbReference type="InterPro" id="IPR013767">
    <property type="entry name" value="PAS_fold"/>
</dbReference>
<protein>
    <recommendedName>
        <fullName evidence="15">Sensory/regulatory protein RpfC</fullName>
        <ecNumber evidence="3">2.7.13.3</ecNumber>
    </recommendedName>
</protein>
<dbReference type="InterPro" id="IPR003594">
    <property type="entry name" value="HATPase_dom"/>
</dbReference>
<dbReference type="Pfam" id="PF08447">
    <property type="entry name" value="PAS_3"/>
    <property type="match status" value="1"/>
</dbReference>
<evidence type="ECO:0000256" key="13">
    <source>
        <dbReference type="ARBA" id="ARBA00023136"/>
    </source>
</evidence>
<feature type="domain" description="PAS" evidence="21">
    <location>
        <begin position="162"/>
        <end position="216"/>
    </location>
</feature>
<dbReference type="Pfam" id="PF00072">
    <property type="entry name" value="Response_reg"/>
    <property type="match status" value="1"/>
</dbReference>
<keyword evidence="10" id="KW-0067">ATP-binding</keyword>
<dbReference type="GO" id="GO:0005524">
    <property type="term" value="F:ATP binding"/>
    <property type="evidence" value="ECO:0007669"/>
    <property type="project" value="UniProtKB-KW"/>
</dbReference>
<keyword evidence="12" id="KW-0902">Two-component regulatory system</keyword>
<dbReference type="InterPro" id="IPR036097">
    <property type="entry name" value="HisK_dim/P_sf"/>
</dbReference>
<dbReference type="SUPFAM" id="SSF47226">
    <property type="entry name" value="Histidine-containing phosphotransfer domain, HPT domain"/>
    <property type="match status" value="1"/>
</dbReference>
<evidence type="ECO:0000256" key="18">
    <source>
        <dbReference type="SAM" id="Coils"/>
    </source>
</evidence>
<dbReference type="PROSITE" id="PS50110">
    <property type="entry name" value="RESPONSE_REGULATORY"/>
    <property type="match status" value="1"/>
</dbReference>
<feature type="domain" description="PAC" evidence="22">
    <location>
        <begin position="768"/>
        <end position="820"/>
    </location>
</feature>
<dbReference type="Pfam" id="PF00512">
    <property type="entry name" value="HisKA"/>
    <property type="match status" value="1"/>
</dbReference>
<comment type="caution">
    <text evidence="24">The sequence shown here is derived from an EMBL/GenBank/DDBJ whole genome shotgun (WGS) entry which is preliminary data.</text>
</comment>
<dbReference type="InterPro" id="IPR000014">
    <property type="entry name" value="PAS"/>
</dbReference>
<evidence type="ECO:0000259" key="22">
    <source>
        <dbReference type="PROSITE" id="PS50113"/>
    </source>
</evidence>
<dbReference type="Pfam" id="PF00989">
    <property type="entry name" value="PAS"/>
    <property type="match status" value="1"/>
</dbReference>
<evidence type="ECO:0000313" key="25">
    <source>
        <dbReference type="Proteomes" id="UP001403385"/>
    </source>
</evidence>
<sequence>MELIDKSKEELIEEILSLRQAVSLQQEKEEASAYNTYLKQVPLLLRSTNLNHQFNFFNDYWQQFAGKPSTELENEGWLTYVHPEDRLALQESLHHCFLEKKKFEVTFRFQTKEGTYRWLLEKGAPQWTLQGDFLGFTASAMDITSRKRIEMQMSYRKMVKYSEERLHKALVHARSFALTIDQKAEIKFVNDYTCQLSGWDEAELLGKNLFEIFTPKYSPKESVGSVEKLLHALEAELFTCRGQFLAIRYNTIVLHNEQGSIASITVVGEDISEKEKMSQALRETNQLLRDLFDGANDLIFIFNEKRQFLFVNNAFKKTLEYNHEEIQQLTIDHCIVPEAKEQTETAIKLSRELGKINGETQFLTKSGRELHLSGTISYKLDQRRGIYTAILHNVTDKIRAEKAQSLYYSIAKLVEKGTPLQDLYHKFYLYLNDAIGVDSFMIVLKNEHDDNITVPFYINSSYASNDYIQGLSFVKHAIQFDRPMFLREEIIRKIIVSNRISQYEPIPKVWLGVPLMLEKRVIGLIVVQSFKSARDYNKRHLELLSFISGQLTTAILRYQNELKISSQSARLEAIFESGSHLMWSVDRRAHLSRCNQNFADKLWEYFNFMPKYRSNLRRVFYKQPKAFYQLWKTKYSEAFTGNAQQFEIKIIADNSEEHWWEVFLNPIISRDQAINEVSGMAMNITQKKVTEIGLAESEEKFRNIFESLQDVYFRINMQGIFTMVSPSSYELTGESQQDMIGRPMTDFYVDRKKLPLLVSQLKKQGNVKNFESEFIDKEGKRRNIISNFRMIYDRQGQPASVEGMARDITELKRATEEIKQAKELAEHSLEVKRRFLSNMSHEIRTPMNGIIGMIDLMADTVLDQLQREYISTIKKSSETLLNILNDILDLSKIEAGKMRLRKLPLDIHSVLDKLYALFSQQALAKDTVLSYSIAPDVPRYLLADETRLLQILSNLTSNAVKFTENGSVLIRLTLLASNFHRHTLKFEVIDSGIGIAQADLEILFQQFSQLDNSYTKQYGGTGLGLAISKELCHLMGGDISVESQRNKGSNFWFTINAEECSESEVQALKMLQKEPENEVLQFSPKVLIVDDNPVNIKVAGSILKKAGCQVFTATSGQEALQLLEQEALDMIFMDVQMPVMNGITATQKIKQNPGKRHLPVVAMTAFSLQEEQEEFLNAGMDDFISKPIKANFLIEKVKKWVPDRNSVASSGLDAKFEVVHNAGDILNIGTVTELKKYGGNALLSAAYQEFETEASVLIGKCVEAVQKQQLAEVNQLLHTIKGTSSTLGVEKLAQHAALMELYIKNHQYDALNVEAEHLVFLFEEFKNNYKEILKL</sequence>
<dbReference type="FunFam" id="3.30.565.10:FF:000010">
    <property type="entry name" value="Sensor histidine kinase RcsC"/>
    <property type="match status" value="1"/>
</dbReference>
<feature type="domain" description="Response regulatory" evidence="20">
    <location>
        <begin position="1085"/>
        <end position="1201"/>
    </location>
</feature>
<evidence type="ECO:0000256" key="12">
    <source>
        <dbReference type="ARBA" id="ARBA00023012"/>
    </source>
</evidence>
<feature type="domain" description="PAC" evidence="22">
    <location>
        <begin position="231"/>
        <end position="283"/>
    </location>
</feature>
<dbReference type="Gene3D" id="3.30.450.20">
    <property type="entry name" value="PAS domain"/>
    <property type="match status" value="5"/>
</dbReference>
<keyword evidence="25" id="KW-1185">Reference proteome</keyword>
<dbReference type="InterPro" id="IPR004358">
    <property type="entry name" value="Sig_transdc_His_kin-like_C"/>
</dbReference>
<dbReference type="Gene3D" id="1.20.120.160">
    <property type="entry name" value="HPT domain"/>
    <property type="match status" value="1"/>
</dbReference>
<dbReference type="CDD" id="cd00130">
    <property type="entry name" value="PAS"/>
    <property type="match status" value="4"/>
</dbReference>
<proteinExistence type="predicted"/>
<dbReference type="Pfam" id="PF01590">
    <property type="entry name" value="GAF"/>
    <property type="match status" value="1"/>
</dbReference>
<dbReference type="SUPFAM" id="SSF47384">
    <property type="entry name" value="Homodimeric domain of signal transducing histidine kinase"/>
    <property type="match status" value="1"/>
</dbReference>
<reference evidence="24 25" key="1">
    <citation type="submission" date="2024-04" db="EMBL/GenBank/DDBJ databases">
        <title>Novel genus in family Flammeovirgaceae.</title>
        <authorList>
            <person name="Nguyen T.H."/>
            <person name="Vuong T.Q."/>
            <person name="Le H."/>
            <person name="Kim S.-G."/>
        </authorList>
    </citation>
    <scope>NUCLEOTIDE SEQUENCE [LARGE SCALE GENOMIC DNA]</scope>
    <source>
        <strain evidence="24 25">JCM 23209</strain>
    </source>
</reference>
<evidence type="ECO:0000256" key="1">
    <source>
        <dbReference type="ARBA" id="ARBA00000085"/>
    </source>
</evidence>
<keyword evidence="6" id="KW-0808">Transferase</keyword>
<feature type="domain" description="HPt" evidence="23">
    <location>
        <begin position="1239"/>
        <end position="1335"/>
    </location>
</feature>
<comment type="subcellular location">
    <subcellularLocation>
        <location evidence="2">Cell membrane</location>
        <topology evidence="2">Multi-pass membrane protein</topology>
    </subcellularLocation>
</comment>
<dbReference type="PROSITE" id="PS50109">
    <property type="entry name" value="HIS_KIN"/>
    <property type="match status" value="1"/>
</dbReference>
<name>A0AAW9SBJ6_9BACT</name>